<gene>
    <name evidence="1" type="ORF">EKM59_01160</name>
</gene>
<reference evidence="1 2" key="1">
    <citation type="submission" date="2018-12" db="EMBL/GenBank/DDBJ databases">
        <title>Legionella sp,whole genome shotgun sequence.</title>
        <authorList>
            <person name="Wu H."/>
        </authorList>
    </citation>
    <scope>NUCLEOTIDE SEQUENCE [LARGE SCALE GENOMIC DNA]</scope>
    <source>
        <strain evidence="2">km714</strain>
    </source>
</reference>
<dbReference type="OrthoDB" id="583309at2"/>
<dbReference type="EMBL" id="RZGR01000002">
    <property type="protein sequence ID" value="RUQ91115.1"/>
    <property type="molecule type" value="Genomic_DNA"/>
</dbReference>
<dbReference type="SUPFAM" id="SSF56059">
    <property type="entry name" value="Glutathione synthetase ATP-binding domain-like"/>
    <property type="match status" value="1"/>
</dbReference>
<comment type="caution">
    <text evidence="1">The sequence shown here is derived from an EMBL/GenBank/DDBJ whole genome shotgun (WGS) entry which is preliminary data.</text>
</comment>
<dbReference type="PANTHER" id="PTHR21621:SF0">
    <property type="entry name" value="BETA-CITRYLGLUTAMATE SYNTHASE B-RELATED"/>
    <property type="match status" value="1"/>
</dbReference>
<proteinExistence type="predicted"/>
<accession>A0A3S0X1Z6</accession>
<dbReference type="Gene3D" id="3.30.470.20">
    <property type="entry name" value="ATP-grasp fold, B domain"/>
    <property type="match status" value="1"/>
</dbReference>
<evidence type="ECO:0000313" key="2">
    <source>
        <dbReference type="Proteomes" id="UP000288012"/>
    </source>
</evidence>
<evidence type="ECO:0008006" key="3">
    <source>
        <dbReference type="Google" id="ProtNLM"/>
    </source>
</evidence>
<sequence length="362" mass="42050">MEYLIATEPDDTDAVLVKLALEESGETVRLLFTADHPTKQKNSVYVTPDSYCWKSSDAQASFVQNQYDVVWWRRVRKPYLPTGAVHVADHKFVLRENVLFHESMLYNLAPDAWWVNPKEAATRANAKLYQLQKAIQCGLLIPKTLCSNDPDDIEHFIAGHEDSVIYKPLCAHFWSDEKSIKIAYTAKIHGRDFPDKELLQLSPGIYQKEVQKAYELRIVCFGDHVVAAKLNSQEHPEGKMDWRAIPEGKLKVEPYLLPASVEHKIKKFMQSMQLVFGSLDFIVTPEGEYVFLEVNEQGQFLWLEAYCPELPMLDMFIHFLMQKTRNFRWVPPQHRRMISSYHEEVAKIVDENMQYHVYLNGL</sequence>
<dbReference type="GO" id="GO:0009432">
    <property type="term" value="P:SOS response"/>
    <property type="evidence" value="ECO:0007669"/>
    <property type="project" value="TreeGrafter"/>
</dbReference>
<evidence type="ECO:0000313" key="1">
    <source>
        <dbReference type="EMBL" id="RUQ91115.1"/>
    </source>
</evidence>
<dbReference type="AlphaFoldDB" id="A0A3S0X1Z6"/>
<dbReference type="GO" id="GO:0018169">
    <property type="term" value="F:ribosomal S6-glutamic acid ligase activity"/>
    <property type="evidence" value="ECO:0007669"/>
    <property type="project" value="TreeGrafter"/>
</dbReference>
<dbReference type="GO" id="GO:0005737">
    <property type="term" value="C:cytoplasm"/>
    <property type="evidence" value="ECO:0007669"/>
    <property type="project" value="TreeGrafter"/>
</dbReference>
<keyword evidence="2" id="KW-1185">Reference proteome</keyword>
<protein>
    <recommendedName>
        <fullName evidence="3">ATP-grasp domain-containing protein</fullName>
    </recommendedName>
</protein>
<dbReference type="PANTHER" id="PTHR21621">
    <property type="entry name" value="RIBOSOMAL PROTEIN S6 MODIFICATION PROTEIN"/>
    <property type="match status" value="1"/>
</dbReference>
<name>A0A3S0X1Z6_9GAMM</name>
<dbReference type="Proteomes" id="UP000288012">
    <property type="component" value="Unassembled WGS sequence"/>
</dbReference>
<dbReference type="RefSeq" id="WP_127032287.1">
    <property type="nucleotide sequence ID" value="NZ_RZGR01000002.1"/>
</dbReference>
<organism evidence="1 2">
    <name type="scientific">Legionella septentrionalis</name>
    <dbReference type="NCBI Taxonomy" id="2498109"/>
    <lineage>
        <taxon>Bacteria</taxon>
        <taxon>Pseudomonadati</taxon>
        <taxon>Pseudomonadota</taxon>
        <taxon>Gammaproteobacteria</taxon>
        <taxon>Legionellales</taxon>
        <taxon>Legionellaceae</taxon>
        <taxon>Legionella</taxon>
    </lineage>
</organism>